<dbReference type="Pfam" id="PF07687">
    <property type="entry name" value="M20_dimer"/>
    <property type="match status" value="1"/>
</dbReference>
<protein>
    <submittedName>
        <fullName evidence="4">Amidohydrolase</fullName>
    </submittedName>
</protein>
<dbReference type="RefSeq" id="WP_154529313.1">
    <property type="nucleotide sequence ID" value="NZ_VUNH01000010.1"/>
</dbReference>
<dbReference type="GO" id="GO:0050118">
    <property type="term" value="F:N-acetyldiaminopimelate deacetylase activity"/>
    <property type="evidence" value="ECO:0007669"/>
    <property type="project" value="UniProtKB-ARBA"/>
</dbReference>
<sequence>MDKTKILALAAQAEDEMTALRHELHRHPELGWQEVRTTDAIERELRKIGCAILRRGFAGTRCGIVCDVNPDSPGPCVAVRADIDALAVAREDNDLEYASAAPGVMHACGHDAHAASLLGAAKIFKALEKELPGRVRLMFQPSEEQATAPGAKALIEEGMLDGVDAVIGYHVRAGAPEGEIQFTPGAATTSGDIWELDVVGKGGHGSRPQDAVDPTVAAAQIICALQTVVSREIPPGERVVISIGTLKSGSAVNVIPEKCEITGNIRTTNPDIRATLPERIERIAQGVGLAMRCRTDFRFIPVYPSVVNDEAMGLLLEEAAGELFGAEKVKRVPISSGSDDFNFYSAERPSIYFNVGMGGLGTPYAAAHHSPQFRTNDAILKTCAAAVVATACKFLEAKTK</sequence>
<dbReference type="CDD" id="cd03886">
    <property type="entry name" value="M20_Acy1"/>
    <property type="match status" value="1"/>
</dbReference>
<dbReference type="InterPro" id="IPR002933">
    <property type="entry name" value="Peptidase_M20"/>
</dbReference>
<accession>A0A6L5YDB2</accession>
<comment type="caution">
    <text evidence="4">The sequence shown here is derived from an EMBL/GenBank/DDBJ whole genome shotgun (WGS) entry which is preliminary data.</text>
</comment>
<gene>
    <name evidence="4" type="ORF">FYJ74_09330</name>
</gene>
<dbReference type="FunFam" id="3.30.70.360:FF:000001">
    <property type="entry name" value="N-acetyldiaminopimelate deacetylase"/>
    <property type="match status" value="1"/>
</dbReference>
<keyword evidence="1 4" id="KW-0378">Hydrolase</keyword>
<proteinExistence type="predicted"/>
<keyword evidence="2" id="KW-0479">Metal-binding</keyword>
<keyword evidence="2" id="KW-0464">Manganese</keyword>
<dbReference type="InterPro" id="IPR036264">
    <property type="entry name" value="Bact_exopeptidase_dim_dom"/>
</dbReference>
<reference evidence="4 5" key="1">
    <citation type="submission" date="2019-08" db="EMBL/GenBank/DDBJ databases">
        <title>In-depth cultivation of the pig gut microbiome towards novel bacterial diversity and tailored functional studies.</title>
        <authorList>
            <person name="Wylensek D."/>
            <person name="Hitch T.C.A."/>
            <person name="Clavel T."/>
        </authorList>
    </citation>
    <scope>NUCLEOTIDE SEQUENCE [LARGE SCALE GENOMIC DNA]</scope>
    <source>
        <strain evidence="4 5">SM-530-WT-4B</strain>
    </source>
</reference>
<feature type="binding site" evidence="2">
    <location>
        <position position="110"/>
    </location>
    <ligand>
        <name>Mn(2+)</name>
        <dbReference type="ChEBI" id="CHEBI:29035"/>
        <label>2</label>
    </ligand>
</feature>
<dbReference type="SUPFAM" id="SSF53187">
    <property type="entry name" value="Zn-dependent exopeptidases"/>
    <property type="match status" value="1"/>
</dbReference>
<dbReference type="Pfam" id="PF01546">
    <property type="entry name" value="Peptidase_M20"/>
    <property type="match status" value="1"/>
</dbReference>
<evidence type="ECO:0000256" key="1">
    <source>
        <dbReference type="ARBA" id="ARBA00022801"/>
    </source>
</evidence>
<dbReference type="InterPro" id="IPR011650">
    <property type="entry name" value="Peptidase_M20_dimer"/>
</dbReference>
<dbReference type="AlphaFoldDB" id="A0A6L5YDB2"/>
<comment type="cofactor">
    <cofactor evidence="2">
        <name>Mn(2+)</name>
        <dbReference type="ChEBI" id="CHEBI:29035"/>
    </cofactor>
    <text evidence="2">The Mn(2+) ion enhances activity.</text>
</comment>
<dbReference type="Proteomes" id="UP000473699">
    <property type="component" value="Unassembled WGS sequence"/>
</dbReference>
<feature type="binding site" evidence="2">
    <location>
        <position position="144"/>
    </location>
    <ligand>
        <name>Mn(2+)</name>
        <dbReference type="ChEBI" id="CHEBI:29035"/>
        <label>2</label>
    </ligand>
</feature>
<evidence type="ECO:0000313" key="4">
    <source>
        <dbReference type="EMBL" id="MST56231.1"/>
    </source>
</evidence>
<evidence type="ECO:0000256" key="2">
    <source>
        <dbReference type="PIRSR" id="PIRSR005962-1"/>
    </source>
</evidence>
<dbReference type="InterPro" id="IPR017439">
    <property type="entry name" value="Amidohydrolase"/>
</dbReference>
<dbReference type="PIRSF" id="PIRSF005962">
    <property type="entry name" value="Pept_M20D_amidohydro"/>
    <property type="match status" value="1"/>
</dbReference>
<dbReference type="GO" id="GO:0019877">
    <property type="term" value="P:diaminopimelate biosynthetic process"/>
    <property type="evidence" value="ECO:0007669"/>
    <property type="project" value="UniProtKB-ARBA"/>
</dbReference>
<evidence type="ECO:0000259" key="3">
    <source>
        <dbReference type="Pfam" id="PF07687"/>
    </source>
</evidence>
<dbReference type="Gene3D" id="3.30.70.360">
    <property type="match status" value="1"/>
</dbReference>
<dbReference type="NCBIfam" id="TIGR01891">
    <property type="entry name" value="amidohydrolases"/>
    <property type="match status" value="1"/>
</dbReference>
<dbReference type="SUPFAM" id="SSF55031">
    <property type="entry name" value="Bacterial exopeptidase dimerisation domain"/>
    <property type="match status" value="1"/>
</dbReference>
<feature type="binding site" evidence="2">
    <location>
        <position position="369"/>
    </location>
    <ligand>
        <name>Mn(2+)</name>
        <dbReference type="ChEBI" id="CHEBI:29035"/>
        <label>2</label>
    </ligand>
</feature>
<dbReference type="EMBL" id="VUNH01000010">
    <property type="protein sequence ID" value="MST56231.1"/>
    <property type="molecule type" value="Genomic_DNA"/>
</dbReference>
<feature type="binding site" evidence="2">
    <location>
        <position position="170"/>
    </location>
    <ligand>
        <name>Mn(2+)</name>
        <dbReference type="ChEBI" id="CHEBI:29035"/>
        <label>2</label>
    </ligand>
</feature>
<organism evidence="4 5">
    <name type="scientific">Pyramidobacter porci</name>
    <dbReference type="NCBI Taxonomy" id="2605789"/>
    <lineage>
        <taxon>Bacteria</taxon>
        <taxon>Thermotogati</taxon>
        <taxon>Synergistota</taxon>
        <taxon>Synergistia</taxon>
        <taxon>Synergistales</taxon>
        <taxon>Dethiosulfovibrionaceae</taxon>
        <taxon>Pyramidobacter</taxon>
    </lineage>
</organism>
<feature type="domain" description="Peptidase M20 dimerisation" evidence="3">
    <location>
        <begin position="195"/>
        <end position="285"/>
    </location>
</feature>
<dbReference type="PANTHER" id="PTHR11014:SF63">
    <property type="entry name" value="METALLOPEPTIDASE, PUTATIVE (AFU_ORTHOLOGUE AFUA_6G09600)-RELATED"/>
    <property type="match status" value="1"/>
</dbReference>
<keyword evidence="5" id="KW-1185">Reference proteome</keyword>
<name>A0A6L5YDB2_9BACT</name>
<feature type="binding site" evidence="2">
    <location>
        <position position="108"/>
    </location>
    <ligand>
        <name>Mn(2+)</name>
        <dbReference type="ChEBI" id="CHEBI:29035"/>
        <label>2</label>
    </ligand>
</feature>
<evidence type="ECO:0000313" key="5">
    <source>
        <dbReference type="Proteomes" id="UP000473699"/>
    </source>
</evidence>
<dbReference type="PANTHER" id="PTHR11014">
    <property type="entry name" value="PEPTIDASE M20 FAMILY MEMBER"/>
    <property type="match status" value="1"/>
</dbReference>
<dbReference type="GO" id="GO:0046872">
    <property type="term" value="F:metal ion binding"/>
    <property type="evidence" value="ECO:0007669"/>
    <property type="project" value="UniProtKB-KW"/>
</dbReference>
<dbReference type="Gene3D" id="3.40.630.10">
    <property type="entry name" value="Zn peptidases"/>
    <property type="match status" value="1"/>
</dbReference>